<dbReference type="Pfam" id="PF22825">
    <property type="entry name" value="HpiC1-like"/>
    <property type="match status" value="1"/>
</dbReference>
<feature type="domain" description="Ice-binding protein C-terminal" evidence="2">
    <location>
        <begin position="213"/>
        <end position="237"/>
    </location>
</feature>
<dbReference type="RefSeq" id="WP_265271476.1">
    <property type="nucleotide sequence ID" value="NZ_JANFAV010000022.1"/>
</dbReference>
<dbReference type="NCBIfam" id="NF035944">
    <property type="entry name" value="PEPxxWA-CTERM"/>
    <property type="match status" value="1"/>
</dbReference>
<dbReference type="InterPro" id="IPR054720">
    <property type="entry name" value="HpiC1"/>
</dbReference>
<dbReference type="AlphaFoldDB" id="A0AA41ZIQ6"/>
<evidence type="ECO:0000313" key="3">
    <source>
        <dbReference type="EMBL" id="MCW6537431.1"/>
    </source>
</evidence>
<feature type="signal peptide" evidence="1">
    <location>
        <begin position="1"/>
        <end position="15"/>
    </location>
</feature>
<organism evidence="3 4">
    <name type="scientific">Sphingomonas lycopersici</name>
    <dbReference type="NCBI Taxonomy" id="2951807"/>
    <lineage>
        <taxon>Bacteria</taxon>
        <taxon>Pseudomonadati</taxon>
        <taxon>Pseudomonadota</taxon>
        <taxon>Alphaproteobacteria</taxon>
        <taxon>Sphingomonadales</taxon>
        <taxon>Sphingomonadaceae</taxon>
        <taxon>Sphingomonas</taxon>
    </lineage>
</organism>
<evidence type="ECO:0000313" key="4">
    <source>
        <dbReference type="Proteomes" id="UP001165565"/>
    </source>
</evidence>
<proteinExistence type="predicted"/>
<dbReference type="Gene3D" id="2.60.120.260">
    <property type="entry name" value="Galactose-binding domain-like"/>
    <property type="match status" value="1"/>
</dbReference>
<comment type="caution">
    <text evidence="3">The sequence shown here is derived from an EMBL/GenBank/DDBJ whole genome shotgun (WGS) entry which is preliminary data.</text>
</comment>
<dbReference type="InterPro" id="IPR013424">
    <property type="entry name" value="Ice-binding_C"/>
</dbReference>
<evidence type="ECO:0000259" key="2">
    <source>
        <dbReference type="Pfam" id="PF07589"/>
    </source>
</evidence>
<reference evidence="3" key="1">
    <citation type="submission" date="2022-06" db="EMBL/GenBank/DDBJ databases">
        <title>Sphingomonas sp. nov. isolated from rhizosphere soil of tomato.</title>
        <authorList>
            <person name="Dong H."/>
            <person name="Gao R."/>
        </authorList>
    </citation>
    <scope>NUCLEOTIDE SEQUENCE</scope>
    <source>
        <strain evidence="3">MMSM24</strain>
    </source>
</reference>
<sequence length="245" mass="26411">MAALAAMILPTPAFAAVELIKNGSFENNTVSDGTKQWIFYAGLADWSYQNRIDQYNFQHNLTFIATPGTADVQTGSGLTVYGPFPKTSPDGGDFILADADTDFNGTLYQTVKGLTVGEKYTLTFWQAAGQQIDRVGPTTEQWKVSFGNDVQYSDKFLLAEGAVGDWQKQSMTFVASATSQVLTFLAEGTPNGQPPIAMLDGVSLKAYEAPVGAVPEPSTWAMMIMGFGAVAGVMRHRPRRAEAAK</sequence>
<feature type="chain" id="PRO_5041446249" evidence="1">
    <location>
        <begin position="16"/>
        <end position="245"/>
    </location>
</feature>
<gene>
    <name evidence="3" type="ORF">NEE01_21850</name>
</gene>
<name>A0AA41ZIQ6_9SPHN</name>
<keyword evidence="1" id="KW-0732">Signal</keyword>
<dbReference type="EMBL" id="JANFAV010000022">
    <property type="protein sequence ID" value="MCW6537431.1"/>
    <property type="molecule type" value="Genomic_DNA"/>
</dbReference>
<protein>
    <submittedName>
        <fullName evidence="3">PEPxxWA-CTERM sorting domain-containing protein</fullName>
    </submittedName>
</protein>
<dbReference type="Pfam" id="PF07589">
    <property type="entry name" value="PEP-CTERM"/>
    <property type="match status" value="1"/>
</dbReference>
<dbReference type="NCBIfam" id="TIGR02595">
    <property type="entry name" value="PEP_CTERM"/>
    <property type="match status" value="1"/>
</dbReference>
<keyword evidence="4" id="KW-1185">Reference proteome</keyword>
<accession>A0AA41ZIQ6</accession>
<evidence type="ECO:0000256" key="1">
    <source>
        <dbReference type="SAM" id="SignalP"/>
    </source>
</evidence>
<dbReference type="Proteomes" id="UP001165565">
    <property type="component" value="Unassembled WGS sequence"/>
</dbReference>